<gene>
    <name evidence="3" type="primary">STMND1</name>
</gene>
<accession>A0A6P7X4K9</accession>
<dbReference type="CTD" id="401236"/>
<proteinExistence type="predicted"/>
<dbReference type="RefSeq" id="XP_030045069.1">
    <property type="nucleotide sequence ID" value="XM_030189209.1"/>
</dbReference>
<feature type="region of interest" description="Disordered" evidence="1">
    <location>
        <begin position="48"/>
        <end position="101"/>
    </location>
</feature>
<dbReference type="AlphaFoldDB" id="A0A6P7X4K9"/>
<dbReference type="PANTHER" id="PTHR10104">
    <property type="entry name" value="STATHMIN"/>
    <property type="match status" value="1"/>
</dbReference>
<organism evidence="2 3">
    <name type="scientific">Microcaecilia unicolor</name>
    <dbReference type="NCBI Taxonomy" id="1415580"/>
    <lineage>
        <taxon>Eukaryota</taxon>
        <taxon>Metazoa</taxon>
        <taxon>Chordata</taxon>
        <taxon>Craniata</taxon>
        <taxon>Vertebrata</taxon>
        <taxon>Euteleostomi</taxon>
        <taxon>Amphibia</taxon>
        <taxon>Gymnophiona</taxon>
        <taxon>Siphonopidae</taxon>
        <taxon>Microcaecilia</taxon>
    </lineage>
</organism>
<keyword evidence="2" id="KW-1185">Reference proteome</keyword>
<dbReference type="OrthoDB" id="9940536at2759"/>
<evidence type="ECO:0000256" key="1">
    <source>
        <dbReference type="SAM" id="MobiDB-lite"/>
    </source>
</evidence>
<dbReference type="GO" id="GO:0031110">
    <property type="term" value="P:regulation of microtubule polymerization or depolymerization"/>
    <property type="evidence" value="ECO:0007669"/>
    <property type="project" value="InterPro"/>
</dbReference>
<dbReference type="GeneID" id="115459373"/>
<dbReference type="InterPro" id="IPR000956">
    <property type="entry name" value="Stathmin_fam"/>
</dbReference>
<dbReference type="FunCoup" id="A0A6P7X4K9">
    <property type="interactions" value="44"/>
</dbReference>
<feature type="compositionally biased region" description="Basic and acidic residues" evidence="1">
    <location>
        <begin position="209"/>
        <end position="226"/>
    </location>
</feature>
<dbReference type="InParanoid" id="A0A6P7X4K9"/>
<dbReference type="PANTHER" id="PTHR10104:SF20">
    <property type="entry name" value="STATHMIN DOMAIN-CONTAINING PROTEIN 1"/>
    <property type="match status" value="1"/>
</dbReference>
<feature type="non-terminal residue" evidence="3">
    <location>
        <position position="226"/>
    </location>
</feature>
<name>A0A6P7X4K9_9AMPH</name>
<feature type="region of interest" description="Disordered" evidence="1">
    <location>
        <begin position="207"/>
        <end position="226"/>
    </location>
</feature>
<dbReference type="PROSITE" id="PS51663">
    <property type="entry name" value="STATHMIN_3"/>
    <property type="match status" value="1"/>
</dbReference>
<sequence>MRSFIVATAPSNSGVPSNGCLGSYKKRELGAGIGRLVALVSAQMGCSESTAVRTTGDPRSGRNRGKKPKVNHDSFRRQVGPSVRDGSALSTGTMDSGVGLEDEPAIGDIPGIVTCVLPARESEQAVSADAMLFGDGLINKYGNVQERERQTSNDILKELMLQGIIQSQTRFVRNGEAYDVMVETLEKPLKKPPAKLEKLKIKKKKKKTLTREDIENKMKAAEERRK</sequence>
<reference evidence="3" key="1">
    <citation type="submission" date="2025-08" db="UniProtKB">
        <authorList>
            <consortium name="RefSeq"/>
        </authorList>
    </citation>
    <scope>IDENTIFICATION</scope>
</reference>
<evidence type="ECO:0000313" key="3">
    <source>
        <dbReference type="RefSeq" id="XP_030045069.1"/>
    </source>
</evidence>
<protein>
    <submittedName>
        <fullName evidence="3">Stathmin domain-containing protein 1</fullName>
    </submittedName>
</protein>
<dbReference type="KEGG" id="muo:115459373"/>
<dbReference type="Proteomes" id="UP000515156">
    <property type="component" value="Unplaced"/>
</dbReference>
<evidence type="ECO:0000313" key="2">
    <source>
        <dbReference type="Proteomes" id="UP000515156"/>
    </source>
</evidence>